<gene>
    <name evidence="1" type="ORF">LSO60_06020</name>
</gene>
<evidence type="ECO:0000313" key="1">
    <source>
        <dbReference type="EMBL" id="UYF73288.1"/>
    </source>
</evidence>
<dbReference type="EMBL" id="CP089051">
    <property type="protein sequence ID" value="UYF73288.1"/>
    <property type="molecule type" value="Genomic_DNA"/>
</dbReference>
<proteinExistence type="predicted"/>
<protein>
    <submittedName>
        <fullName evidence="1">NF038104 family lipoprotein</fullName>
    </submittedName>
</protein>
<dbReference type="PROSITE" id="PS51257">
    <property type="entry name" value="PROKAR_LIPOPROTEIN"/>
    <property type="match status" value="1"/>
</dbReference>
<dbReference type="Proteomes" id="UP001164064">
    <property type="component" value="Chromosome"/>
</dbReference>
<reference evidence="1" key="1">
    <citation type="journal article" date="2022" name="J Glob Antimicrob Resist">
        <title>Comparative analysis of IMP-4- and OXA-58-containing plasmids of three carbapenemase-producing Acinetobacter ursingii strains in the Netherlands.</title>
        <authorList>
            <person name="Hendrickx A.P.A."/>
            <person name="Schade R.P."/>
            <person name="Landman F."/>
            <person name="Bosch T."/>
            <person name="Schouls L.M."/>
            <person name="van Dijk K."/>
        </authorList>
    </citation>
    <scope>NUCLEOTIDE SEQUENCE</scope>
    <source>
        <strain evidence="1">RIVM_C010559</strain>
    </source>
</reference>
<dbReference type="NCBIfam" id="NF038104">
    <property type="entry name" value="lipo_NF038104"/>
    <property type="match status" value="1"/>
</dbReference>
<dbReference type="Pfam" id="PF20487">
    <property type="entry name" value="DUF6726"/>
    <property type="match status" value="1"/>
</dbReference>
<keyword evidence="1" id="KW-0449">Lipoprotein</keyword>
<organism evidence="1 2">
    <name type="scientific">Acinetobacter ursingii</name>
    <dbReference type="NCBI Taxonomy" id="108980"/>
    <lineage>
        <taxon>Bacteria</taxon>
        <taxon>Pseudomonadati</taxon>
        <taxon>Pseudomonadota</taxon>
        <taxon>Gammaproteobacteria</taxon>
        <taxon>Moraxellales</taxon>
        <taxon>Moraxellaceae</taxon>
        <taxon>Acinetobacter</taxon>
    </lineage>
</organism>
<accession>A0AA46S658</accession>
<evidence type="ECO:0000313" key="2">
    <source>
        <dbReference type="Proteomes" id="UP001164064"/>
    </source>
</evidence>
<dbReference type="AlphaFoldDB" id="A0AA46S658"/>
<name>A0AA46S658_9GAMM</name>
<sequence length="62" mass="6466">MIRCLGTLACVLMLQGCITKVVTVPVKVAYGTTKAVVKGTAAVVSAAIPDGDDEKDEKKKDD</sequence>
<dbReference type="InterPro" id="IPR046613">
    <property type="entry name" value="DUF6726"/>
</dbReference>